<reference evidence="1" key="1">
    <citation type="submission" date="2014-12" db="EMBL/GenBank/DDBJ databases">
        <title>Insight into the proteome of Arion vulgaris.</title>
        <authorList>
            <person name="Aradska J."/>
            <person name="Bulat T."/>
            <person name="Smidak R."/>
            <person name="Sarate P."/>
            <person name="Gangsoo J."/>
            <person name="Sialana F."/>
            <person name="Bilban M."/>
            <person name="Lubec G."/>
        </authorList>
    </citation>
    <scope>NUCLEOTIDE SEQUENCE</scope>
    <source>
        <tissue evidence="1">Skin</tissue>
    </source>
</reference>
<feature type="non-terminal residue" evidence="1">
    <location>
        <position position="85"/>
    </location>
</feature>
<feature type="non-terminal residue" evidence="1">
    <location>
        <position position="1"/>
    </location>
</feature>
<name>A0A0B6YW38_9EUPU</name>
<dbReference type="EMBL" id="HACG01012830">
    <property type="protein sequence ID" value="CEK59695.1"/>
    <property type="molecule type" value="Transcribed_RNA"/>
</dbReference>
<sequence>GVVTTETSTLYKALASFNTKSRIPKRSFRALPIDNNTKAKINRVMLDLATFNRTSKRYGEILFEMCTKLKHRQGLDFLAKFGYSS</sequence>
<evidence type="ECO:0000313" key="1">
    <source>
        <dbReference type="EMBL" id="CEK59695.1"/>
    </source>
</evidence>
<proteinExistence type="predicted"/>
<organism evidence="1">
    <name type="scientific">Arion vulgaris</name>
    <dbReference type="NCBI Taxonomy" id="1028688"/>
    <lineage>
        <taxon>Eukaryota</taxon>
        <taxon>Metazoa</taxon>
        <taxon>Spiralia</taxon>
        <taxon>Lophotrochozoa</taxon>
        <taxon>Mollusca</taxon>
        <taxon>Gastropoda</taxon>
        <taxon>Heterobranchia</taxon>
        <taxon>Euthyneura</taxon>
        <taxon>Panpulmonata</taxon>
        <taxon>Eupulmonata</taxon>
        <taxon>Stylommatophora</taxon>
        <taxon>Helicina</taxon>
        <taxon>Arionoidea</taxon>
        <taxon>Arionidae</taxon>
        <taxon>Arion</taxon>
    </lineage>
</organism>
<dbReference type="AlphaFoldDB" id="A0A0B6YW38"/>
<accession>A0A0B6YW38</accession>
<protein>
    <submittedName>
        <fullName evidence="1">Uncharacterized protein</fullName>
    </submittedName>
</protein>
<gene>
    <name evidence="1" type="primary">ORF37150</name>
</gene>